<dbReference type="InterPro" id="IPR022267">
    <property type="entry name" value="Asp2"/>
</dbReference>
<proteinExistence type="predicted"/>
<dbReference type="Gene3D" id="3.40.50.1820">
    <property type="entry name" value="alpha/beta hydrolase"/>
    <property type="match status" value="1"/>
</dbReference>
<dbReference type="GO" id="GO:0015031">
    <property type="term" value="P:protein transport"/>
    <property type="evidence" value="ECO:0007669"/>
    <property type="project" value="InterPro"/>
</dbReference>
<dbReference type="Pfam" id="PF16929">
    <property type="entry name" value="Asp2"/>
    <property type="match status" value="2"/>
</dbReference>
<dbReference type="OrthoDB" id="9768578at2"/>
<sequence length="561" mass="62630">MRVLQIGRDDWSASALVPEGVDWVFIEAGQASSFEPALIGPVEATIVDAPCGLRALESIDELIAPYTLLIDWPLREVFGAEHQHFFTRKAVVFEDLAERQAVMEGLPRRFFARPFGEKLGVRAARLSPYHRGAGGHEGNTALAAELDREGECRQIVMWRENIRYENDRALELWPEFTRDPGCELELHLQLVQNGSPEAIVFHRAYSEAELAEPIVFDHPVSGHLSASFFARGHGRVRIGPLHYRRSRLGTGHFLPGGRRIVDHRREELFTYFHPGDLTPPFNVYFAGYRPSEGFEGYYLMASLGHPFLLVSDPRLEGGRFYLGSAELEGKLLAVIREHIEALGLGEEDVIFSGLSMGAFGALHYGAQFRAHAIIAGKPIIDLGHLAGRARLERPKDFLTSLDVVNFWDRDLVRTTGTIRDPGSDPAAESHGAADPEGTSDPLELLFSKDDPGRDPDLGTHPVRDRAAVDAFTRELVARWHGEPGFGDTRILLTYMQDDDYDDTAYVTLLASQTGKPTTVIARGYPGRHDDDSASIVTWFSNQYRRVISEYQEGRDADSTKR</sequence>
<gene>
    <name evidence="2" type="ORF">B4915_03210</name>
</gene>
<evidence type="ECO:0000313" key="2">
    <source>
        <dbReference type="EMBL" id="PRI12082.1"/>
    </source>
</evidence>
<name>A0A2S9QR86_9MICO</name>
<reference evidence="2 3" key="1">
    <citation type="journal article" date="2017" name="New Microbes New Infect">
        <title>Genome sequence of 'Leucobacter massiliensis' sp. nov. isolated from human pharynx after travel to the 2014 Hajj.</title>
        <authorList>
            <person name="Leangapichart T."/>
            <person name="Gautret P."/>
            <person name="Nguyen T.T."/>
            <person name="Armstrong N."/>
            <person name="Rolain J.M."/>
        </authorList>
    </citation>
    <scope>NUCLEOTIDE SEQUENCE [LARGE SCALE GENOMIC DNA]</scope>
    <source>
        <strain evidence="2 3">122RC15</strain>
    </source>
</reference>
<dbReference type="InterPro" id="IPR029058">
    <property type="entry name" value="AB_hydrolase_fold"/>
</dbReference>
<evidence type="ECO:0000256" key="1">
    <source>
        <dbReference type="SAM" id="MobiDB-lite"/>
    </source>
</evidence>
<dbReference type="NCBIfam" id="TIGR03712">
    <property type="entry name" value="acc_sec_asp2"/>
    <property type="match status" value="1"/>
</dbReference>
<protein>
    <submittedName>
        <fullName evidence="2">Accessory Sec system protein Asp2</fullName>
    </submittedName>
</protein>
<feature type="compositionally biased region" description="Basic and acidic residues" evidence="1">
    <location>
        <begin position="446"/>
        <end position="461"/>
    </location>
</feature>
<evidence type="ECO:0000313" key="3">
    <source>
        <dbReference type="Proteomes" id="UP000238650"/>
    </source>
</evidence>
<feature type="region of interest" description="Disordered" evidence="1">
    <location>
        <begin position="417"/>
        <end position="461"/>
    </location>
</feature>
<organism evidence="2 3">
    <name type="scientific">Leucobacter massiliensis</name>
    <dbReference type="NCBI Taxonomy" id="1686285"/>
    <lineage>
        <taxon>Bacteria</taxon>
        <taxon>Bacillati</taxon>
        <taxon>Actinomycetota</taxon>
        <taxon>Actinomycetes</taxon>
        <taxon>Micrococcales</taxon>
        <taxon>Microbacteriaceae</taxon>
        <taxon>Leucobacter</taxon>
    </lineage>
</organism>
<comment type="caution">
    <text evidence="2">The sequence shown here is derived from an EMBL/GenBank/DDBJ whole genome shotgun (WGS) entry which is preliminary data.</text>
</comment>
<dbReference type="RefSeq" id="WP_105804391.1">
    <property type="nucleotide sequence ID" value="NZ_MWZD01000013.1"/>
</dbReference>
<dbReference type="AlphaFoldDB" id="A0A2S9QR86"/>
<dbReference type="Proteomes" id="UP000238650">
    <property type="component" value="Unassembled WGS sequence"/>
</dbReference>
<dbReference type="SUPFAM" id="SSF53474">
    <property type="entry name" value="alpha/beta-Hydrolases"/>
    <property type="match status" value="1"/>
</dbReference>
<dbReference type="EMBL" id="MWZD01000013">
    <property type="protein sequence ID" value="PRI12082.1"/>
    <property type="molecule type" value="Genomic_DNA"/>
</dbReference>
<accession>A0A2S9QR86</accession>
<keyword evidence="3" id="KW-1185">Reference proteome</keyword>